<protein>
    <submittedName>
        <fullName evidence="1">Uncharacterized protein</fullName>
    </submittedName>
</protein>
<dbReference type="AlphaFoldDB" id="A0A3R9HMG1"/>
<dbReference type="EMBL" id="RJNJ01000002">
    <property type="protein sequence ID" value="RSI69197.1"/>
    <property type="molecule type" value="Genomic_DNA"/>
</dbReference>
<dbReference type="Proteomes" id="UP000267593">
    <property type="component" value="Unassembled WGS sequence"/>
</dbReference>
<name>A0A3R9HMG1_STROR</name>
<gene>
    <name evidence="1" type="ORF">D8863_02535</name>
</gene>
<sequence>MNFNYTDKQLNELNQGKNVYSVNDEYAEKKRK</sequence>
<accession>A0A3R9HMG1</accession>
<evidence type="ECO:0000313" key="2">
    <source>
        <dbReference type="Proteomes" id="UP000267593"/>
    </source>
</evidence>
<reference evidence="1 2" key="1">
    <citation type="submission" date="2018-11" db="EMBL/GenBank/DDBJ databases">
        <title>Species Designations Belie Phenotypic and Genotypic Heterogeneity in Oral Streptococci.</title>
        <authorList>
            <person name="Velsko I."/>
        </authorList>
    </citation>
    <scope>NUCLEOTIDE SEQUENCE [LARGE SCALE GENOMIC DNA]</scope>
    <source>
        <strain evidence="1 2">BCC63</strain>
    </source>
</reference>
<organism evidence="1 2">
    <name type="scientific">Streptococcus oralis</name>
    <dbReference type="NCBI Taxonomy" id="1303"/>
    <lineage>
        <taxon>Bacteria</taxon>
        <taxon>Bacillati</taxon>
        <taxon>Bacillota</taxon>
        <taxon>Bacilli</taxon>
        <taxon>Lactobacillales</taxon>
        <taxon>Streptococcaceae</taxon>
        <taxon>Streptococcus</taxon>
    </lineage>
</organism>
<proteinExistence type="predicted"/>
<evidence type="ECO:0000313" key="1">
    <source>
        <dbReference type="EMBL" id="RSI69197.1"/>
    </source>
</evidence>
<comment type="caution">
    <text evidence="1">The sequence shown here is derived from an EMBL/GenBank/DDBJ whole genome shotgun (WGS) entry which is preliminary data.</text>
</comment>